<dbReference type="EMBL" id="CP060122">
    <property type="protein sequence ID" value="QNG49073.1"/>
    <property type="molecule type" value="Genomic_DNA"/>
</dbReference>
<dbReference type="AlphaFoldDB" id="A0A9X7YGE3"/>
<dbReference type="InterPro" id="IPR052043">
    <property type="entry name" value="PolySaccharide_Degr_Enz"/>
</dbReference>
<dbReference type="Proteomes" id="UP000515377">
    <property type="component" value="Chromosome"/>
</dbReference>
<name>A0A9X7YGE3_SPHYA</name>
<dbReference type="InterPro" id="IPR012341">
    <property type="entry name" value="6hp_glycosidase-like_sf"/>
</dbReference>
<dbReference type="PANTHER" id="PTHR33886:SF8">
    <property type="entry name" value="UNSATURATED RHAMNOGALACTURONAN HYDROLASE (EUROFUNG)"/>
    <property type="match status" value="1"/>
</dbReference>
<dbReference type="Gene3D" id="1.50.10.10">
    <property type="match status" value="1"/>
</dbReference>
<dbReference type="PANTHER" id="PTHR33886">
    <property type="entry name" value="UNSATURATED RHAMNOGALACTURONAN HYDROLASE (EUROFUNG)"/>
    <property type="match status" value="1"/>
</dbReference>
<dbReference type="SUPFAM" id="SSF48208">
    <property type="entry name" value="Six-hairpin glycosidases"/>
    <property type="match status" value="1"/>
</dbReference>
<sequence>MKAPLLTAAYVTHDGVEQADRALDRAVATQRSDGSLAYSDAVHAPGGHIRSFTPLPSLSASLGYPLLLSLARQENAALRAGADRLAQGLLATRRTKDGGICARAEAPELWVDFTYLICPFLALYGQQTGDRQALDEAFRQFAIHVDHLFDRRKGLARHAWCERPDHYPQSTFWTRGNGWLICAAVDLLDVAPDHPGANLVRQIGGDALQSMATYQDASGYFTHILDDPTSNLEASGTLMYAYAVARAVRQGVVPGDQLASAHRAFAVVAGGVEPSGKVPGVAVPPGGPGVPFDWAPFGQGFYALAAHALDQAGGQAA</sequence>
<accession>A0A9X7YGE3</accession>
<evidence type="ECO:0000313" key="3">
    <source>
        <dbReference type="Proteomes" id="UP000515377"/>
    </source>
</evidence>
<evidence type="ECO:0000313" key="2">
    <source>
        <dbReference type="EMBL" id="QNG49073.1"/>
    </source>
</evidence>
<evidence type="ECO:0000256" key="1">
    <source>
        <dbReference type="ARBA" id="ARBA00022801"/>
    </source>
</evidence>
<proteinExistence type="predicted"/>
<dbReference type="Pfam" id="PF07470">
    <property type="entry name" value="Glyco_hydro_88"/>
    <property type="match status" value="1"/>
</dbReference>
<dbReference type="GO" id="GO:0005975">
    <property type="term" value="P:carbohydrate metabolic process"/>
    <property type="evidence" value="ECO:0007669"/>
    <property type="project" value="InterPro"/>
</dbReference>
<dbReference type="GO" id="GO:0016787">
    <property type="term" value="F:hydrolase activity"/>
    <property type="evidence" value="ECO:0007669"/>
    <property type="project" value="UniProtKB-KW"/>
</dbReference>
<organism evidence="2 3">
    <name type="scientific">Sphingobium yanoikuyae</name>
    <name type="common">Sphingomonas yanoikuyae</name>
    <dbReference type="NCBI Taxonomy" id="13690"/>
    <lineage>
        <taxon>Bacteria</taxon>
        <taxon>Pseudomonadati</taxon>
        <taxon>Pseudomonadota</taxon>
        <taxon>Alphaproteobacteria</taxon>
        <taxon>Sphingomonadales</taxon>
        <taxon>Sphingomonadaceae</taxon>
        <taxon>Sphingobium</taxon>
    </lineage>
</organism>
<dbReference type="InterPro" id="IPR010905">
    <property type="entry name" value="Glyco_hydro_88"/>
</dbReference>
<keyword evidence="1 2" id="KW-0378">Hydrolase</keyword>
<gene>
    <name evidence="2" type="ORF">H3V42_15900</name>
</gene>
<dbReference type="InterPro" id="IPR008928">
    <property type="entry name" value="6-hairpin_glycosidase_sf"/>
</dbReference>
<reference evidence="2 3" key="1">
    <citation type="submission" date="2020-07" db="EMBL/GenBank/DDBJ databases">
        <title>Whole genome sequence of Sphingobium yanoikuyae A3.</title>
        <authorList>
            <person name="Han S.-S."/>
        </authorList>
    </citation>
    <scope>NUCLEOTIDE SEQUENCE [LARGE SCALE GENOMIC DNA]</scope>
    <source>
        <strain evidence="2 3">A3</strain>
    </source>
</reference>
<protein>
    <submittedName>
        <fullName evidence="2">Glycoside hydrolase family 88 protein</fullName>
    </submittedName>
</protein>